<gene>
    <name evidence="1" type="ORF">SDC9_156288</name>
</gene>
<comment type="caution">
    <text evidence="1">The sequence shown here is derived from an EMBL/GenBank/DDBJ whole genome shotgun (WGS) entry which is preliminary data.</text>
</comment>
<dbReference type="AlphaFoldDB" id="A0A645F563"/>
<name>A0A645F563_9ZZZZ</name>
<proteinExistence type="predicted"/>
<dbReference type="Pfam" id="PF07024">
    <property type="entry name" value="ImpE"/>
    <property type="match status" value="1"/>
</dbReference>
<evidence type="ECO:0008006" key="2">
    <source>
        <dbReference type="Google" id="ProtNLM"/>
    </source>
</evidence>
<dbReference type="PIRSF" id="PIRSF029288">
    <property type="entry name" value="SciE_ImpE"/>
    <property type="match status" value="1"/>
</dbReference>
<reference evidence="1" key="1">
    <citation type="submission" date="2019-08" db="EMBL/GenBank/DDBJ databases">
        <authorList>
            <person name="Kucharzyk K."/>
            <person name="Murdoch R.W."/>
            <person name="Higgins S."/>
            <person name="Loffler F."/>
        </authorList>
    </citation>
    <scope>NUCLEOTIDE SEQUENCE</scope>
</reference>
<accession>A0A645F563</accession>
<evidence type="ECO:0000313" key="1">
    <source>
        <dbReference type="EMBL" id="MPN09000.1"/>
    </source>
</evidence>
<dbReference type="SUPFAM" id="SSF144059">
    <property type="entry name" value="ImpE-like"/>
    <property type="match status" value="1"/>
</dbReference>
<dbReference type="EMBL" id="VSSQ01055097">
    <property type="protein sequence ID" value="MPN09000.1"/>
    <property type="molecule type" value="Genomic_DNA"/>
</dbReference>
<protein>
    <recommendedName>
        <fullName evidence="2">Virulence protein SciE type</fullName>
    </recommendedName>
</protein>
<sequence length="214" mass="23627">MAATLNAALVPMAQVYGQALAAEQTRDSVFAGERRAKLLGDDKPWVTQMADALQQTAQGQHDAAEDLRMTALEAAPPCAGRLNDVRFDWVADADSRLGPILEIFIHGEYHWVPFESVVEIKMAAPADRHDLVWIPAQVRLVNEGFAPALIPARYPLAADGDEKEHLLSRLTSWTALTDTEWRGHGVRVLTTDTAELSLLDVRHIRLDTLTANDE</sequence>
<organism evidence="1">
    <name type="scientific">bioreactor metagenome</name>
    <dbReference type="NCBI Taxonomy" id="1076179"/>
    <lineage>
        <taxon>unclassified sequences</taxon>
        <taxon>metagenomes</taxon>
        <taxon>ecological metagenomes</taxon>
    </lineage>
</organism>
<dbReference type="InterPro" id="IPR009211">
    <property type="entry name" value="TagJ"/>
</dbReference>